<gene>
    <name evidence="2" type="ORF">H0H81_002512</name>
</gene>
<feature type="region of interest" description="Disordered" evidence="1">
    <location>
        <begin position="314"/>
        <end position="339"/>
    </location>
</feature>
<evidence type="ECO:0000313" key="2">
    <source>
        <dbReference type="EMBL" id="KAG5653055.1"/>
    </source>
</evidence>
<feature type="compositionally biased region" description="Pro residues" evidence="1">
    <location>
        <begin position="165"/>
        <end position="174"/>
    </location>
</feature>
<feature type="compositionally biased region" description="Acidic residues" evidence="1">
    <location>
        <begin position="242"/>
        <end position="271"/>
    </location>
</feature>
<feature type="region of interest" description="Disordered" evidence="1">
    <location>
        <begin position="95"/>
        <end position="271"/>
    </location>
</feature>
<proteinExistence type="predicted"/>
<name>A0A9P7KLS8_9AGAR</name>
<feature type="compositionally biased region" description="Low complexity" evidence="1">
    <location>
        <begin position="175"/>
        <end position="191"/>
    </location>
</feature>
<feature type="compositionally biased region" description="Low complexity" evidence="1">
    <location>
        <begin position="215"/>
        <end position="224"/>
    </location>
</feature>
<accession>A0A9P7KLS8</accession>
<feature type="compositionally biased region" description="Polar residues" evidence="1">
    <location>
        <begin position="194"/>
        <end position="205"/>
    </location>
</feature>
<reference evidence="2" key="2">
    <citation type="submission" date="2021-10" db="EMBL/GenBank/DDBJ databases">
        <title>Phylogenomics reveals ancestral predisposition of the termite-cultivated fungus Termitomyces towards a domesticated lifestyle.</title>
        <authorList>
            <person name="Auxier B."/>
            <person name="Grum-Grzhimaylo A."/>
            <person name="Cardenas M.E."/>
            <person name="Lodge J.D."/>
            <person name="Laessoe T."/>
            <person name="Pedersen O."/>
            <person name="Smith M.E."/>
            <person name="Kuyper T.W."/>
            <person name="Franco-Molano E.A."/>
            <person name="Baroni T.J."/>
            <person name="Aanen D.K."/>
        </authorList>
    </citation>
    <scope>NUCLEOTIDE SEQUENCE</scope>
    <source>
        <strain evidence="2">D49</strain>
    </source>
</reference>
<comment type="caution">
    <text evidence="2">The sequence shown here is derived from an EMBL/GenBank/DDBJ whole genome shotgun (WGS) entry which is preliminary data.</text>
</comment>
<reference evidence="2" key="1">
    <citation type="submission" date="2021-02" db="EMBL/GenBank/DDBJ databases">
        <authorList>
            <person name="Nieuwenhuis M."/>
            <person name="Van De Peppel L.J.J."/>
        </authorList>
    </citation>
    <scope>NUCLEOTIDE SEQUENCE</scope>
    <source>
        <strain evidence="2">D49</strain>
    </source>
</reference>
<organism evidence="2 3">
    <name type="scientific">Sphagnurus paluster</name>
    <dbReference type="NCBI Taxonomy" id="117069"/>
    <lineage>
        <taxon>Eukaryota</taxon>
        <taxon>Fungi</taxon>
        <taxon>Dikarya</taxon>
        <taxon>Basidiomycota</taxon>
        <taxon>Agaricomycotina</taxon>
        <taxon>Agaricomycetes</taxon>
        <taxon>Agaricomycetidae</taxon>
        <taxon>Agaricales</taxon>
        <taxon>Tricholomatineae</taxon>
        <taxon>Lyophyllaceae</taxon>
        <taxon>Sphagnurus</taxon>
    </lineage>
</organism>
<evidence type="ECO:0000313" key="3">
    <source>
        <dbReference type="Proteomes" id="UP000717328"/>
    </source>
</evidence>
<sequence>MSVILAISNPPRLKSAHGSSSTSTSTSGSTRQKKPRTVPFAVSLATHNLAALNGAPAHEQVKERVRAKAPSPAGSALSLGLGVLVTEPEPLFGRVSQSTTDLRSSVSSSAKSVWFTPSRSRSRGGLKKLFSFGSKSSSGSKSNMGNLNNSPSAAPSKAKRVSFLPPVPPVPPLPTSRVSRLRSSSLFPSHPGASFSSDDAYSTQPTRRHTRVRVSSSPSSSPPSTLWFPRLTRALPTPLSVDDAEIEEDEANTEEDDADVEEDDADADPGELDLGFKHVEEARESELAWAPAPQLQPLSPSVAMVWRAAWGPEVVEESDSDVDPGNVRPERRRGFDGGGGGKKVLCKAGWEVMLSR</sequence>
<dbReference type="Proteomes" id="UP000717328">
    <property type="component" value="Unassembled WGS sequence"/>
</dbReference>
<evidence type="ECO:0000256" key="1">
    <source>
        <dbReference type="SAM" id="MobiDB-lite"/>
    </source>
</evidence>
<dbReference type="AlphaFoldDB" id="A0A9P7KLS8"/>
<dbReference type="EMBL" id="JABCKI010000078">
    <property type="protein sequence ID" value="KAG5653055.1"/>
    <property type="molecule type" value="Genomic_DNA"/>
</dbReference>
<keyword evidence="3" id="KW-1185">Reference proteome</keyword>
<feature type="compositionally biased region" description="Low complexity" evidence="1">
    <location>
        <begin position="96"/>
        <end position="113"/>
    </location>
</feature>
<feature type="region of interest" description="Disordered" evidence="1">
    <location>
        <begin position="1"/>
        <end position="37"/>
    </location>
</feature>
<protein>
    <submittedName>
        <fullName evidence="2">Uncharacterized protein</fullName>
    </submittedName>
</protein>
<feature type="compositionally biased region" description="Low complexity" evidence="1">
    <location>
        <begin position="18"/>
        <end position="30"/>
    </location>
</feature>
<feature type="compositionally biased region" description="Low complexity" evidence="1">
    <location>
        <begin position="127"/>
        <end position="150"/>
    </location>
</feature>